<accession>A0A4D6NFS5</accession>
<evidence type="ECO:0000313" key="8">
    <source>
        <dbReference type="EMBL" id="QCE12198.1"/>
    </source>
</evidence>
<dbReference type="Proteomes" id="UP000501690">
    <property type="component" value="Linkage Group LG10"/>
</dbReference>
<evidence type="ECO:0000313" key="9">
    <source>
        <dbReference type="Proteomes" id="UP000501690"/>
    </source>
</evidence>
<dbReference type="PANTHER" id="PTHR15710">
    <property type="entry name" value="E3 UBIQUITIN-PROTEIN LIGASE PRAJA"/>
    <property type="match status" value="1"/>
</dbReference>
<organism evidence="8 9">
    <name type="scientific">Vigna unguiculata</name>
    <name type="common">Cowpea</name>
    <dbReference type="NCBI Taxonomy" id="3917"/>
    <lineage>
        <taxon>Eukaryota</taxon>
        <taxon>Viridiplantae</taxon>
        <taxon>Streptophyta</taxon>
        <taxon>Embryophyta</taxon>
        <taxon>Tracheophyta</taxon>
        <taxon>Spermatophyta</taxon>
        <taxon>Magnoliopsida</taxon>
        <taxon>eudicotyledons</taxon>
        <taxon>Gunneridae</taxon>
        <taxon>Pentapetalae</taxon>
        <taxon>rosids</taxon>
        <taxon>fabids</taxon>
        <taxon>Fabales</taxon>
        <taxon>Fabaceae</taxon>
        <taxon>Papilionoideae</taxon>
        <taxon>50 kb inversion clade</taxon>
        <taxon>NPAAA clade</taxon>
        <taxon>indigoferoid/millettioid clade</taxon>
        <taxon>Phaseoleae</taxon>
        <taxon>Vigna</taxon>
    </lineage>
</organism>
<proteinExistence type="predicted"/>
<evidence type="ECO:0000256" key="4">
    <source>
        <dbReference type="ARBA" id="ARBA00022771"/>
    </source>
</evidence>
<dbReference type="OrthoDB" id="3365801at2759"/>
<dbReference type="Gramene" id="Vigun05g078100.1.v1.2">
    <property type="protein sequence ID" value="Vigun05g078100.1.v1.2.CDS.1"/>
    <property type="gene ID" value="Vigun05g078100.v1.2"/>
</dbReference>
<dbReference type="GO" id="GO:0061630">
    <property type="term" value="F:ubiquitin protein ligase activity"/>
    <property type="evidence" value="ECO:0007669"/>
    <property type="project" value="UniProtKB-EC"/>
</dbReference>
<dbReference type="GO" id="GO:0008270">
    <property type="term" value="F:zinc ion binding"/>
    <property type="evidence" value="ECO:0007669"/>
    <property type="project" value="UniProtKB-KW"/>
</dbReference>
<sequence length="186" mass="21941">MATLSKISHYYHRVRIDDEVNVKVSDILRINVTITIRYIHSTNNIERSTLLKRSMLISSQNFIKNNQNFLRSFMFDPCCSKYFIPEIVDVMSKEIVNKSMNILEFCCDPMSIDSEDPISLNLDIMLDIIPTLFLRMEKNCSICMEDFRYEESERLSSLSCDHVFHRQCIVKWLKIRHTCPLCRCPV</sequence>
<keyword evidence="4 6" id="KW-0863">Zinc-finger</keyword>
<dbReference type="InterPro" id="IPR001841">
    <property type="entry name" value="Znf_RING"/>
</dbReference>
<evidence type="ECO:0000256" key="1">
    <source>
        <dbReference type="ARBA" id="ARBA00000900"/>
    </source>
</evidence>
<dbReference type="PROSITE" id="PS50089">
    <property type="entry name" value="ZF_RING_2"/>
    <property type="match status" value="1"/>
</dbReference>
<comment type="catalytic activity">
    <reaction evidence="1">
        <text>S-ubiquitinyl-[E2 ubiquitin-conjugating enzyme]-L-cysteine + [acceptor protein]-L-lysine = [E2 ubiquitin-conjugating enzyme]-L-cysteine + N(6)-ubiquitinyl-[acceptor protein]-L-lysine.</text>
        <dbReference type="EC" id="2.3.2.27"/>
    </reaction>
</comment>
<evidence type="ECO:0000259" key="7">
    <source>
        <dbReference type="PROSITE" id="PS50089"/>
    </source>
</evidence>
<dbReference type="EMBL" id="CP039354">
    <property type="protein sequence ID" value="QCE12198.1"/>
    <property type="molecule type" value="Genomic_DNA"/>
</dbReference>
<dbReference type="SMART" id="SM00184">
    <property type="entry name" value="RING"/>
    <property type="match status" value="1"/>
</dbReference>
<dbReference type="AlphaFoldDB" id="A0A4D6NFS5"/>
<dbReference type="EC" id="2.3.2.27" evidence="2"/>
<keyword evidence="3" id="KW-0479">Metal-binding</keyword>
<dbReference type="InterPro" id="IPR013083">
    <property type="entry name" value="Znf_RING/FYVE/PHD"/>
</dbReference>
<keyword evidence="9" id="KW-1185">Reference proteome</keyword>
<gene>
    <name evidence="8" type="ORF">DEO72_LG10g3439</name>
</gene>
<dbReference type="Gene3D" id="3.30.40.10">
    <property type="entry name" value="Zinc/RING finger domain, C3HC4 (zinc finger)"/>
    <property type="match status" value="1"/>
</dbReference>
<dbReference type="GO" id="GO:0005737">
    <property type="term" value="C:cytoplasm"/>
    <property type="evidence" value="ECO:0007669"/>
    <property type="project" value="TreeGrafter"/>
</dbReference>
<dbReference type="Pfam" id="PF13639">
    <property type="entry name" value="zf-RING_2"/>
    <property type="match status" value="1"/>
</dbReference>
<evidence type="ECO:0000256" key="6">
    <source>
        <dbReference type="PROSITE-ProRule" id="PRU00175"/>
    </source>
</evidence>
<dbReference type="SUPFAM" id="SSF57850">
    <property type="entry name" value="RING/U-box"/>
    <property type="match status" value="1"/>
</dbReference>
<dbReference type="PANTHER" id="PTHR15710:SF77">
    <property type="entry name" value="RING-H2 FINGER PROTEIN ATL21B"/>
    <property type="match status" value="1"/>
</dbReference>
<reference evidence="8 9" key="1">
    <citation type="submission" date="2019-04" db="EMBL/GenBank/DDBJ databases">
        <title>An improved genome assembly and genetic linkage map for asparagus bean, Vigna unguiculata ssp. sesquipedialis.</title>
        <authorList>
            <person name="Xia Q."/>
            <person name="Zhang R."/>
            <person name="Dong Y."/>
        </authorList>
    </citation>
    <scope>NUCLEOTIDE SEQUENCE [LARGE SCALE GENOMIC DNA]</scope>
    <source>
        <tissue evidence="8">Leaf</tissue>
    </source>
</reference>
<dbReference type="GO" id="GO:0016567">
    <property type="term" value="P:protein ubiquitination"/>
    <property type="evidence" value="ECO:0007669"/>
    <property type="project" value="TreeGrafter"/>
</dbReference>
<name>A0A4D6NFS5_VIGUN</name>
<keyword evidence="5" id="KW-0862">Zinc</keyword>
<evidence type="ECO:0000256" key="3">
    <source>
        <dbReference type="ARBA" id="ARBA00022723"/>
    </source>
</evidence>
<evidence type="ECO:0000256" key="5">
    <source>
        <dbReference type="ARBA" id="ARBA00022833"/>
    </source>
</evidence>
<evidence type="ECO:0000256" key="2">
    <source>
        <dbReference type="ARBA" id="ARBA00012483"/>
    </source>
</evidence>
<protein>
    <recommendedName>
        <fullName evidence="2">RING-type E3 ubiquitin transferase</fullName>
        <ecNumber evidence="2">2.3.2.27</ecNumber>
    </recommendedName>
</protein>
<feature type="domain" description="RING-type" evidence="7">
    <location>
        <begin position="140"/>
        <end position="183"/>
    </location>
</feature>